<keyword evidence="2" id="KW-0560">Oxidoreductase</keyword>
<comment type="caution">
    <text evidence="4">The sequence shown here is derived from an EMBL/GenBank/DDBJ whole genome shotgun (WGS) entry which is preliminary data.</text>
</comment>
<organism evidence="4 5">
    <name type="scientific">Cerasibacillus terrae</name>
    <dbReference type="NCBI Taxonomy" id="2498845"/>
    <lineage>
        <taxon>Bacteria</taxon>
        <taxon>Bacillati</taxon>
        <taxon>Bacillota</taxon>
        <taxon>Bacilli</taxon>
        <taxon>Bacillales</taxon>
        <taxon>Bacillaceae</taxon>
        <taxon>Cerasibacillus</taxon>
    </lineage>
</organism>
<dbReference type="SUPFAM" id="SSF53720">
    <property type="entry name" value="ALDH-like"/>
    <property type="match status" value="1"/>
</dbReference>
<reference evidence="4 5" key="1">
    <citation type="submission" date="2019-06" db="EMBL/GenBank/DDBJ databases">
        <title>Cerasibacillus sp. nov., isolated from maize field.</title>
        <authorList>
            <person name="Lin S.-Y."/>
            <person name="Tsai C.-F."/>
            <person name="Young C.-C."/>
        </authorList>
    </citation>
    <scope>NUCLEOTIDE SEQUENCE [LARGE SCALE GENOMIC DNA]</scope>
    <source>
        <strain evidence="4 5">CC-CFT480</strain>
    </source>
</reference>
<evidence type="ECO:0000313" key="4">
    <source>
        <dbReference type="EMBL" id="TXL66696.1"/>
    </source>
</evidence>
<dbReference type="RefSeq" id="WP_147666095.1">
    <property type="nucleotide sequence ID" value="NZ_VDUW01000002.1"/>
</dbReference>
<dbReference type="Gene3D" id="3.40.605.10">
    <property type="entry name" value="Aldehyde Dehydrogenase, Chain A, domain 1"/>
    <property type="match status" value="1"/>
</dbReference>
<proteinExistence type="inferred from homology"/>
<protein>
    <submittedName>
        <fullName evidence="4">NAD-dependent succinate-semialdehyde dehydrogenase</fullName>
    </submittedName>
</protein>
<evidence type="ECO:0000256" key="2">
    <source>
        <dbReference type="ARBA" id="ARBA00023002"/>
    </source>
</evidence>
<sequence length="472" mass="51679">MLYINGKWRKTKQEMDVTNPATGEVIHAVSMGGKEETKEAITSAKQAFQTWKKTPGKIRGDYLNKVVHLMKEKSELLAETITKENGKPLPDARREVASAIEYLNWYAEEAKRIYGDTLPATHPDKHLMVLRQPIGVSAAITPWNFPLSMITRKIAPALAAGCTVVLKPAPQTPISAVKVFECFHEAELPDGVVNLIIGPAEEIGKEMTSNPDVRKLTFTGSTVVGKKLLKDASDTVKKVSMELGGHAPYIVFEDADLDLAVKGILLSKFKNSGQTCISTNRVYVAESIAEEFGEKLAEKVSQLKVGNGFTEGTDIGPLINQGALVKVENQISDAVKKGGKVISGGKRYEGETKGYFYEPTVIQHATEDMQIATEETFGPIAPLFTFQSEQEVINQANHKYYGLAAYCFTKDLGRGLRMMEELEYGIVGINDPAPIVIQAPFGGIKESGIGNEGGKYGLEEYLEDKFVSIRTV</sequence>
<gene>
    <name evidence="4" type="ORF">FHP05_04750</name>
</gene>
<dbReference type="AlphaFoldDB" id="A0A5C8P0B2"/>
<accession>A0A5C8P0B2</accession>
<keyword evidence="5" id="KW-1185">Reference proteome</keyword>
<evidence type="ECO:0000313" key="5">
    <source>
        <dbReference type="Proteomes" id="UP000321574"/>
    </source>
</evidence>
<dbReference type="InterPro" id="IPR050740">
    <property type="entry name" value="Aldehyde_DH_Superfamily"/>
</dbReference>
<dbReference type="FunFam" id="3.40.309.10:FF:000004">
    <property type="entry name" value="Succinate-semialdehyde dehydrogenase I"/>
    <property type="match status" value="1"/>
</dbReference>
<dbReference type="FunFam" id="3.40.605.10:FF:000005">
    <property type="entry name" value="Succinate-semialdehyde dehydrogenase I"/>
    <property type="match status" value="1"/>
</dbReference>
<name>A0A5C8P0B2_9BACI</name>
<dbReference type="Pfam" id="PF00171">
    <property type="entry name" value="Aldedh"/>
    <property type="match status" value="1"/>
</dbReference>
<dbReference type="CDD" id="cd07103">
    <property type="entry name" value="ALDH_F5_SSADH_GabD"/>
    <property type="match status" value="1"/>
</dbReference>
<dbReference type="InterPro" id="IPR015590">
    <property type="entry name" value="Aldehyde_DH_dom"/>
</dbReference>
<dbReference type="InterPro" id="IPR016162">
    <property type="entry name" value="Ald_DH_N"/>
</dbReference>
<dbReference type="InterPro" id="IPR016161">
    <property type="entry name" value="Ald_DH/histidinol_DH"/>
</dbReference>
<dbReference type="GO" id="GO:0009450">
    <property type="term" value="P:gamma-aminobutyric acid catabolic process"/>
    <property type="evidence" value="ECO:0007669"/>
    <property type="project" value="TreeGrafter"/>
</dbReference>
<dbReference type="InterPro" id="IPR016163">
    <property type="entry name" value="Ald_DH_C"/>
</dbReference>
<dbReference type="OrthoDB" id="9762913at2"/>
<evidence type="ECO:0000259" key="3">
    <source>
        <dbReference type="Pfam" id="PF00171"/>
    </source>
</evidence>
<evidence type="ECO:0000256" key="1">
    <source>
        <dbReference type="ARBA" id="ARBA00009986"/>
    </source>
</evidence>
<dbReference type="EMBL" id="VDUW01000002">
    <property type="protein sequence ID" value="TXL66696.1"/>
    <property type="molecule type" value="Genomic_DNA"/>
</dbReference>
<dbReference type="PANTHER" id="PTHR43353">
    <property type="entry name" value="SUCCINATE-SEMIALDEHYDE DEHYDROGENASE, MITOCHONDRIAL"/>
    <property type="match status" value="1"/>
</dbReference>
<feature type="domain" description="Aldehyde dehydrogenase" evidence="3">
    <location>
        <begin position="8"/>
        <end position="467"/>
    </location>
</feature>
<dbReference type="PANTHER" id="PTHR43353:SF5">
    <property type="entry name" value="SUCCINATE-SEMIALDEHYDE DEHYDROGENASE, MITOCHONDRIAL"/>
    <property type="match status" value="1"/>
</dbReference>
<dbReference type="Proteomes" id="UP000321574">
    <property type="component" value="Unassembled WGS sequence"/>
</dbReference>
<dbReference type="Gene3D" id="3.40.309.10">
    <property type="entry name" value="Aldehyde Dehydrogenase, Chain A, domain 2"/>
    <property type="match status" value="1"/>
</dbReference>
<comment type="similarity">
    <text evidence="1">Belongs to the aldehyde dehydrogenase family.</text>
</comment>
<dbReference type="GO" id="GO:0004777">
    <property type="term" value="F:succinate-semialdehyde dehydrogenase (NAD+) activity"/>
    <property type="evidence" value="ECO:0007669"/>
    <property type="project" value="TreeGrafter"/>
</dbReference>